<dbReference type="EMBL" id="CM003532">
    <property type="protein sequence ID" value="RCV23843.1"/>
    <property type="molecule type" value="Genomic_DNA"/>
</dbReference>
<gene>
    <name evidence="1" type="ORF">SETIT_5G037200v2</name>
</gene>
<evidence type="ECO:0000313" key="1">
    <source>
        <dbReference type="EMBL" id="RCV23843.1"/>
    </source>
</evidence>
<accession>A0A368R137</accession>
<reference evidence="1" key="1">
    <citation type="journal article" date="2012" name="Nat. Biotechnol.">
        <title>Reference genome sequence of the model plant Setaria.</title>
        <authorList>
            <person name="Bennetzen J.L."/>
            <person name="Schmutz J."/>
            <person name="Wang H."/>
            <person name="Percifield R."/>
            <person name="Hawkins J."/>
            <person name="Pontaroli A.C."/>
            <person name="Estep M."/>
            <person name="Feng L."/>
            <person name="Vaughn J.N."/>
            <person name="Grimwood J."/>
            <person name="Jenkins J."/>
            <person name="Barry K."/>
            <person name="Lindquist E."/>
            <person name="Hellsten U."/>
            <person name="Deshpande S."/>
            <person name="Wang X."/>
            <person name="Wu X."/>
            <person name="Mitros T."/>
            <person name="Triplett J."/>
            <person name="Yang X."/>
            <person name="Ye C.Y."/>
            <person name="Mauro-Herrera M."/>
            <person name="Wang L."/>
            <person name="Li P."/>
            <person name="Sharma M."/>
            <person name="Sharma R."/>
            <person name="Ronald P.C."/>
            <person name="Panaud O."/>
            <person name="Kellogg E.A."/>
            <person name="Brutnell T.P."/>
            <person name="Doust A.N."/>
            <person name="Tuskan G.A."/>
            <person name="Rokhsar D."/>
            <person name="Devos K.M."/>
        </authorList>
    </citation>
    <scope>NUCLEOTIDE SEQUENCE [LARGE SCALE GENOMIC DNA]</scope>
    <source>
        <strain evidence="1">Yugu1</strain>
    </source>
</reference>
<name>A0A368R137_SETIT</name>
<proteinExistence type="predicted"/>
<organism evidence="1">
    <name type="scientific">Setaria italica</name>
    <name type="common">Foxtail millet</name>
    <name type="synonym">Panicum italicum</name>
    <dbReference type="NCBI Taxonomy" id="4555"/>
    <lineage>
        <taxon>Eukaryota</taxon>
        <taxon>Viridiplantae</taxon>
        <taxon>Streptophyta</taxon>
        <taxon>Embryophyta</taxon>
        <taxon>Tracheophyta</taxon>
        <taxon>Spermatophyta</taxon>
        <taxon>Magnoliopsida</taxon>
        <taxon>Liliopsida</taxon>
        <taxon>Poales</taxon>
        <taxon>Poaceae</taxon>
        <taxon>PACMAD clade</taxon>
        <taxon>Panicoideae</taxon>
        <taxon>Panicodae</taxon>
        <taxon>Paniceae</taxon>
        <taxon>Cenchrinae</taxon>
        <taxon>Setaria</taxon>
    </lineage>
</organism>
<protein>
    <submittedName>
        <fullName evidence="1">Uncharacterized protein</fullName>
    </submittedName>
</protein>
<sequence>MDDSLHVHLVPRLSHQAAEELSELSSLLEHVILRDGADLRISPLTSDTSLLQASDRSSLGVNTTDSSVTSLWTVPRPTMAPAKHYSTFLILLCWILWKHRNDVVFQRAPASRQRLWMSCREEARLWRERFRPSERTIADA</sequence>
<dbReference type="OrthoDB" id="684052at2759"/>
<reference evidence="1" key="2">
    <citation type="submission" date="2015-07" db="EMBL/GenBank/DDBJ databases">
        <authorList>
            <person name="Noorani M."/>
        </authorList>
    </citation>
    <scope>NUCLEOTIDE SEQUENCE</scope>
    <source>
        <strain evidence="1">Yugu1</strain>
    </source>
</reference>
<dbReference type="AlphaFoldDB" id="A0A368R137"/>